<gene>
    <name evidence="16" type="primary">EGL2</name>
    <name evidence="16" type="ORF">LTR62_007979</name>
</gene>
<dbReference type="GO" id="GO:0030245">
    <property type="term" value="P:cellulose catabolic process"/>
    <property type="evidence" value="ECO:0007669"/>
    <property type="project" value="UniProtKB-KW"/>
</dbReference>
<dbReference type="PANTHER" id="PTHR34142">
    <property type="entry name" value="ENDO-BETA-1,4-GLUCANASE A"/>
    <property type="match status" value="1"/>
</dbReference>
<keyword evidence="4 14" id="KW-0732">Signal</keyword>
<dbReference type="SUPFAM" id="SSF51445">
    <property type="entry name" value="(Trans)glycosidases"/>
    <property type="match status" value="1"/>
</dbReference>
<feature type="signal peptide" evidence="14">
    <location>
        <begin position="1"/>
        <end position="19"/>
    </location>
</feature>
<evidence type="ECO:0000256" key="11">
    <source>
        <dbReference type="ARBA" id="ARBA00059691"/>
    </source>
</evidence>
<evidence type="ECO:0000256" key="7">
    <source>
        <dbReference type="ARBA" id="ARBA00023277"/>
    </source>
</evidence>
<dbReference type="InterPro" id="IPR017853">
    <property type="entry name" value="GH"/>
</dbReference>
<evidence type="ECO:0000313" key="16">
    <source>
        <dbReference type="EMBL" id="KAK5116432.1"/>
    </source>
</evidence>
<comment type="function">
    <text evidence="11">Endoglucanase (EG) that cleaves the internal beta-1,4-glucosidic bonds in cellulose. The degradation of cellulose involves an interplay between different cellulolytic enzymes. Hydrolysis starts with EGs, which cut internal glycosidic linkages to reduce the polymerization degree of the substrate and creates new chain ends for exocellobiohydrolases (CBHs). The CBH release the disaccharide cellobiose from the non-reducing end of the cellulose polymer chain. Finally, beta-1,4-glucosidases hydrolyze the cellobiose and other short cello-oligosaccharides into glucose units.</text>
</comment>
<dbReference type="GO" id="GO:0008810">
    <property type="term" value="F:cellulase activity"/>
    <property type="evidence" value="ECO:0007669"/>
    <property type="project" value="UniProtKB-EC"/>
</dbReference>
<keyword evidence="8" id="KW-0873">Pyrrolidone carboxylic acid</keyword>
<dbReference type="GO" id="GO:0030248">
    <property type="term" value="F:cellulose binding"/>
    <property type="evidence" value="ECO:0007669"/>
    <property type="project" value="InterPro"/>
</dbReference>
<dbReference type="PROSITE" id="PS00659">
    <property type="entry name" value="GLYCOSYL_HYDROL_F5"/>
    <property type="match status" value="1"/>
</dbReference>
<accession>A0AAN7TN08</accession>
<evidence type="ECO:0000313" key="17">
    <source>
        <dbReference type="Proteomes" id="UP001310890"/>
    </source>
</evidence>
<dbReference type="PROSITE" id="PS00562">
    <property type="entry name" value="CBM1_1"/>
    <property type="match status" value="1"/>
</dbReference>
<dbReference type="Pfam" id="PF00734">
    <property type="entry name" value="CBM_1"/>
    <property type="match status" value="1"/>
</dbReference>
<keyword evidence="10" id="KW-0624">Polysaccharide degradation</keyword>
<proteinExistence type="inferred from homology"/>
<dbReference type="InterPro" id="IPR018087">
    <property type="entry name" value="Glyco_hydro_5_CS"/>
</dbReference>
<evidence type="ECO:0000256" key="10">
    <source>
        <dbReference type="ARBA" id="ARBA00023326"/>
    </source>
</evidence>
<evidence type="ECO:0000256" key="12">
    <source>
        <dbReference type="ARBA" id="ARBA00074271"/>
    </source>
</evidence>
<dbReference type="AlphaFoldDB" id="A0AAN7TN08"/>
<keyword evidence="9 13" id="KW-0326">Glycosidase</keyword>
<dbReference type="PANTHER" id="PTHR34142:SF5">
    <property type="entry name" value="CBM1 DOMAIN-CONTAINING PROTEIN"/>
    <property type="match status" value="1"/>
</dbReference>
<evidence type="ECO:0000256" key="6">
    <source>
        <dbReference type="ARBA" id="ARBA00023001"/>
    </source>
</evidence>
<dbReference type="PROSITE" id="PS51164">
    <property type="entry name" value="CBM1_2"/>
    <property type="match status" value="1"/>
</dbReference>
<dbReference type="EMBL" id="JAVRRL010000008">
    <property type="protein sequence ID" value="KAK5116432.1"/>
    <property type="molecule type" value="Genomic_DNA"/>
</dbReference>
<dbReference type="InterPro" id="IPR000254">
    <property type="entry name" value="CBD"/>
</dbReference>
<feature type="chain" id="PRO_5042883960" description="Endoglucanase EG-II" evidence="14">
    <location>
        <begin position="20"/>
        <end position="426"/>
    </location>
</feature>
<dbReference type="InterPro" id="IPR001547">
    <property type="entry name" value="Glyco_hydro_5"/>
</dbReference>
<evidence type="ECO:0000256" key="5">
    <source>
        <dbReference type="ARBA" id="ARBA00022801"/>
    </source>
</evidence>
<keyword evidence="7" id="KW-0119">Carbohydrate metabolism</keyword>
<organism evidence="16 17">
    <name type="scientific">Meristemomyces frigidus</name>
    <dbReference type="NCBI Taxonomy" id="1508187"/>
    <lineage>
        <taxon>Eukaryota</taxon>
        <taxon>Fungi</taxon>
        <taxon>Dikarya</taxon>
        <taxon>Ascomycota</taxon>
        <taxon>Pezizomycotina</taxon>
        <taxon>Dothideomycetes</taxon>
        <taxon>Dothideomycetidae</taxon>
        <taxon>Mycosphaerellales</taxon>
        <taxon>Teratosphaeriaceae</taxon>
        <taxon>Meristemomyces</taxon>
    </lineage>
</organism>
<reference evidence="16" key="1">
    <citation type="submission" date="2023-08" db="EMBL/GenBank/DDBJ databases">
        <title>Black Yeasts Isolated from many extreme environments.</title>
        <authorList>
            <person name="Coleine C."/>
            <person name="Stajich J.E."/>
            <person name="Selbmann L."/>
        </authorList>
    </citation>
    <scope>NUCLEOTIDE SEQUENCE</scope>
    <source>
        <strain evidence="16">CCFEE 5401</strain>
    </source>
</reference>
<evidence type="ECO:0000256" key="8">
    <source>
        <dbReference type="ARBA" id="ARBA00023283"/>
    </source>
</evidence>
<evidence type="ECO:0000259" key="15">
    <source>
        <dbReference type="PROSITE" id="PS51164"/>
    </source>
</evidence>
<dbReference type="SMART" id="SM00236">
    <property type="entry name" value="fCBD"/>
    <property type="match status" value="1"/>
</dbReference>
<dbReference type="FunFam" id="3.20.20.80:FF:000124">
    <property type="entry name" value="Exported cellulase"/>
    <property type="match status" value="1"/>
</dbReference>
<feature type="domain" description="CBM1" evidence="15">
    <location>
        <begin position="19"/>
        <end position="55"/>
    </location>
</feature>
<name>A0AAN7TN08_9PEZI</name>
<evidence type="ECO:0000256" key="9">
    <source>
        <dbReference type="ARBA" id="ARBA00023295"/>
    </source>
</evidence>
<evidence type="ECO:0000256" key="1">
    <source>
        <dbReference type="ARBA" id="ARBA00000966"/>
    </source>
</evidence>
<dbReference type="Proteomes" id="UP001310890">
    <property type="component" value="Unassembled WGS sequence"/>
</dbReference>
<sequence length="426" mass="43838">MKSTLIAVAAAATAANAAATQSAYGQCGGTGYSGPTACVSGYFCQVGNPYYSQCVPGSASTTTGAKPTTVAPVSTTVTSATKPTTVASASAASTTVSSVSAAATGKVQYAGVNIAGFDFGCGTDGTCTTTSVDPPGAAGIAQIKHFVTDDGLNAFRLPVGWQYLVNNNLGGTLDATNFANYDNLMQGCLNSGAAMCILDIHNYARWNGQVIGQGGPTNAQFASLWSQLATKYKSNSKVAFGVMNEPHDLTIGTWATTVQAAVTAIRAAGATSQKILLPGTDYTSAGNFIDNGSAAALSKVTNTDGSTTNLIFDVHKYLDSDNSGTHATCTQNNVAAFQTLGNYLRTNKRQAILSETGGGSSDSTCLTMVCQELDELNAYSDVFLGWTGWAAGMFDTTYVLSETPMLSGGVYTDQPLVKQCIAGKFH</sequence>
<evidence type="ECO:0000256" key="14">
    <source>
        <dbReference type="SAM" id="SignalP"/>
    </source>
</evidence>
<keyword evidence="5 13" id="KW-0378">Hydrolase</keyword>
<keyword evidence="6" id="KW-0136">Cellulose degradation</keyword>
<evidence type="ECO:0000256" key="2">
    <source>
        <dbReference type="ARBA" id="ARBA00005641"/>
    </source>
</evidence>
<evidence type="ECO:0000256" key="4">
    <source>
        <dbReference type="ARBA" id="ARBA00022729"/>
    </source>
</evidence>
<comment type="similarity">
    <text evidence="2 13">Belongs to the glycosyl hydrolase 5 (cellulase A) family.</text>
</comment>
<dbReference type="EC" id="3.2.1.4" evidence="3"/>
<protein>
    <recommendedName>
        <fullName evidence="12">Endoglucanase EG-II</fullName>
        <ecNumber evidence="3">3.2.1.4</ecNumber>
    </recommendedName>
</protein>
<comment type="caution">
    <text evidence="16">The sequence shown here is derived from an EMBL/GenBank/DDBJ whole genome shotgun (WGS) entry which is preliminary data.</text>
</comment>
<comment type="catalytic activity">
    <reaction evidence="1">
        <text>Endohydrolysis of (1-&gt;4)-beta-D-glucosidic linkages in cellulose, lichenin and cereal beta-D-glucans.</text>
        <dbReference type="EC" id="3.2.1.4"/>
    </reaction>
</comment>
<evidence type="ECO:0000256" key="3">
    <source>
        <dbReference type="ARBA" id="ARBA00012601"/>
    </source>
</evidence>
<evidence type="ECO:0000256" key="13">
    <source>
        <dbReference type="RuleBase" id="RU361153"/>
    </source>
</evidence>
<dbReference type="Gene3D" id="3.20.20.80">
    <property type="entry name" value="Glycosidases"/>
    <property type="match status" value="1"/>
</dbReference>
<dbReference type="InterPro" id="IPR035971">
    <property type="entry name" value="CBD_sf"/>
</dbReference>
<dbReference type="GO" id="GO:0005576">
    <property type="term" value="C:extracellular region"/>
    <property type="evidence" value="ECO:0007669"/>
    <property type="project" value="InterPro"/>
</dbReference>
<dbReference type="SUPFAM" id="SSF57180">
    <property type="entry name" value="Cellulose-binding domain"/>
    <property type="match status" value="1"/>
</dbReference>
<dbReference type="Pfam" id="PF00150">
    <property type="entry name" value="Cellulase"/>
    <property type="match status" value="1"/>
</dbReference>